<gene>
    <name evidence="7" type="ORF">GIB67_011734</name>
</gene>
<evidence type="ECO:0000256" key="4">
    <source>
        <dbReference type="ARBA" id="ARBA00023163"/>
    </source>
</evidence>
<dbReference type="Gene3D" id="2.40.330.10">
    <property type="entry name" value="DNA-binding pseudobarrel domain"/>
    <property type="match status" value="1"/>
</dbReference>
<dbReference type="InterPro" id="IPR015300">
    <property type="entry name" value="DNA-bd_pseudobarrel_sf"/>
</dbReference>
<evidence type="ECO:0000256" key="1">
    <source>
        <dbReference type="ARBA" id="ARBA00004123"/>
    </source>
</evidence>
<dbReference type="InterPro" id="IPR003340">
    <property type="entry name" value="B3_DNA-bd"/>
</dbReference>
<dbReference type="PROSITE" id="PS50863">
    <property type="entry name" value="B3"/>
    <property type="match status" value="1"/>
</dbReference>
<dbReference type="EMBL" id="JACGCM010002002">
    <property type="protein sequence ID" value="KAF6146262.1"/>
    <property type="molecule type" value="Genomic_DNA"/>
</dbReference>
<proteinExistence type="predicted"/>
<dbReference type="GO" id="GO:0005634">
    <property type="term" value="C:nucleus"/>
    <property type="evidence" value="ECO:0007669"/>
    <property type="project" value="UniProtKB-SubCell"/>
</dbReference>
<evidence type="ECO:0000256" key="2">
    <source>
        <dbReference type="ARBA" id="ARBA00023015"/>
    </source>
</evidence>
<evidence type="ECO:0000256" key="3">
    <source>
        <dbReference type="ARBA" id="ARBA00023125"/>
    </source>
</evidence>
<dbReference type="Proteomes" id="UP000541444">
    <property type="component" value="Unassembled WGS sequence"/>
</dbReference>
<keyword evidence="2" id="KW-0805">Transcription regulation</keyword>
<dbReference type="SUPFAM" id="SSF101936">
    <property type="entry name" value="DNA-binding pseudobarrel domain"/>
    <property type="match status" value="1"/>
</dbReference>
<evidence type="ECO:0000259" key="6">
    <source>
        <dbReference type="PROSITE" id="PS50863"/>
    </source>
</evidence>
<dbReference type="GO" id="GO:0003677">
    <property type="term" value="F:DNA binding"/>
    <property type="evidence" value="ECO:0007669"/>
    <property type="project" value="UniProtKB-KW"/>
</dbReference>
<dbReference type="OrthoDB" id="1909330at2759"/>
<comment type="subcellular location">
    <subcellularLocation>
        <location evidence="1">Nucleus</location>
    </subcellularLocation>
</comment>
<accession>A0A7J7LUP5</accession>
<sequence>MLNPPTRFCNEYLSKEDVIFTLVDENEEPFTVRFPGRKFSVGWKAFSTDINLVERDALVFGLVKPAKFQAYIITDHMVRPELMKVQESNISSMPSPFPISIEAEKYNAGGSLGEDLNHIKADGRDISFKKS</sequence>
<evidence type="ECO:0000313" key="8">
    <source>
        <dbReference type="Proteomes" id="UP000541444"/>
    </source>
</evidence>
<comment type="caution">
    <text evidence="7">The sequence shown here is derived from an EMBL/GenBank/DDBJ whole genome shotgun (WGS) entry which is preliminary data.</text>
</comment>
<feature type="domain" description="TF-B3" evidence="6">
    <location>
        <begin position="1"/>
        <end position="76"/>
    </location>
</feature>
<keyword evidence="5" id="KW-0539">Nucleus</keyword>
<dbReference type="InterPro" id="IPR044837">
    <property type="entry name" value="REM16-like"/>
</dbReference>
<protein>
    <recommendedName>
        <fullName evidence="6">TF-B3 domain-containing protein</fullName>
    </recommendedName>
</protein>
<dbReference type="PANTHER" id="PTHR31391:SF4">
    <property type="entry name" value="B3 DOMAIN-CONTAINING PROTEIN OS03G0184500"/>
    <property type="match status" value="1"/>
</dbReference>
<dbReference type="AlphaFoldDB" id="A0A7J7LUP5"/>
<keyword evidence="8" id="KW-1185">Reference proteome</keyword>
<keyword evidence="4" id="KW-0804">Transcription</keyword>
<reference evidence="7 8" key="1">
    <citation type="journal article" date="2020" name="IScience">
        <title>Genome Sequencing of the Endangered Kingdonia uniflora (Circaeasteraceae, Ranunculales) Reveals Potential Mechanisms of Evolutionary Specialization.</title>
        <authorList>
            <person name="Sun Y."/>
            <person name="Deng T."/>
            <person name="Zhang A."/>
            <person name="Moore M.J."/>
            <person name="Landis J.B."/>
            <person name="Lin N."/>
            <person name="Zhang H."/>
            <person name="Zhang X."/>
            <person name="Huang J."/>
            <person name="Zhang X."/>
            <person name="Sun H."/>
            <person name="Wang H."/>
        </authorList>
    </citation>
    <scope>NUCLEOTIDE SEQUENCE [LARGE SCALE GENOMIC DNA]</scope>
    <source>
        <strain evidence="7">TB1705</strain>
        <tissue evidence="7">Leaf</tissue>
    </source>
</reference>
<dbReference type="PANTHER" id="PTHR31391">
    <property type="entry name" value="B3 DOMAIN-CONTAINING PROTEIN OS11G0197600-RELATED"/>
    <property type="match status" value="1"/>
</dbReference>
<evidence type="ECO:0000256" key="5">
    <source>
        <dbReference type="ARBA" id="ARBA00023242"/>
    </source>
</evidence>
<dbReference type="CDD" id="cd10017">
    <property type="entry name" value="B3_DNA"/>
    <property type="match status" value="1"/>
</dbReference>
<organism evidence="7 8">
    <name type="scientific">Kingdonia uniflora</name>
    <dbReference type="NCBI Taxonomy" id="39325"/>
    <lineage>
        <taxon>Eukaryota</taxon>
        <taxon>Viridiplantae</taxon>
        <taxon>Streptophyta</taxon>
        <taxon>Embryophyta</taxon>
        <taxon>Tracheophyta</taxon>
        <taxon>Spermatophyta</taxon>
        <taxon>Magnoliopsida</taxon>
        <taxon>Ranunculales</taxon>
        <taxon>Circaeasteraceae</taxon>
        <taxon>Kingdonia</taxon>
    </lineage>
</organism>
<keyword evidence="3" id="KW-0238">DNA-binding</keyword>
<name>A0A7J7LUP5_9MAGN</name>
<evidence type="ECO:0000313" key="7">
    <source>
        <dbReference type="EMBL" id="KAF6146262.1"/>
    </source>
</evidence>